<reference evidence="5" key="1">
    <citation type="submission" date="2022-07" db="EMBL/GenBank/DDBJ databases">
        <title>Tahibacter sp., a new gammaproteobacterium isolated from the silt sample collected at pig farm.</title>
        <authorList>
            <person name="Chen H."/>
        </authorList>
    </citation>
    <scope>NUCLEOTIDE SEQUENCE</scope>
    <source>
        <strain evidence="5">P2K</strain>
    </source>
</reference>
<keyword evidence="6" id="KW-1185">Reference proteome</keyword>
<comment type="caution">
    <text evidence="5">The sequence shown here is derived from an EMBL/GenBank/DDBJ whole genome shotgun (WGS) entry which is preliminary data.</text>
</comment>
<dbReference type="PANTHER" id="PTHR47894:SF1">
    <property type="entry name" value="HTH-TYPE TRANSCRIPTIONAL REGULATOR VQSM"/>
    <property type="match status" value="1"/>
</dbReference>
<dbReference type="InterPro" id="IPR032687">
    <property type="entry name" value="AraC-type_N"/>
</dbReference>
<dbReference type="RefSeq" id="WP_255916673.1">
    <property type="nucleotide sequence ID" value="NZ_JANFQO010000032.1"/>
</dbReference>
<evidence type="ECO:0000313" key="6">
    <source>
        <dbReference type="Proteomes" id="UP001165498"/>
    </source>
</evidence>
<accession>A0ABT1QYY3</accession>
<dbReference type="InterPro" id="IPR018060">
    <property type="entry name" value="HTH_AraC"/>
</dbReference>
<dbReference type="Pfam" id="PF12833">
    <property type="entry name" value="HTH_18"/>
    <property type="match status" value="1"/>
</dbReference>
<organism evidence="5 6">
    <name type="scientific">Tahibacter harae</name>
    <dbReference type="NCBI Taxonomy" id="2963937"/>
    <lineage>
        <taxon>Bacteria</taxon>
        <taxon>Pseudomonadati</taxon>
        <taxon>Pseudomonadota</taxon>
        <taxon>Gammaproteobacteria</taxon>
        <taxon>Lysobacterales</taxon>
        <taxon>Rhodanobacteraceae</taxon>
        <taxon>Tahibacter</taxon>
    </lineage>
</organism>
<dbReference type="SMART" id="SM00342">
    <property type="entry name" value="HTH_ARAC"/>
    <property type="match status" value="1"/>
</dbReference>
<dbReference type="PANTHER" id="PTHR47894">
    <property type="entry name" value="HTH-TYPE TRANSCRIPTIONAL REGULATOR GADX"/>
    <property type="match status" value="1"/>
</dbReference>
<keyword evidence="2" id="KW-0238">DNA-binding</keyword>
<dbReference type="EMBL" id="JANFQO010000032">
    <property type="protein sequence ID" value="MCQ4167487.1"/>
    <property type="molecule type" value="Genomic_DNA"/>
</dbReference>
<protein>
    <submittedName>
        <fullName evidence="5">AraC family transcriptional regulator ligand-binding domain-containing protein</fullName>
    </submittedName>
</protein>
<evidence type="ECO:0000256" key="2">
    <source>
        <dbReference type="ARBA" id="ARBA00023125"/>
    </source>
</evidence>
<dbReference type="Gene3D" id="1.10.10.60">
    <property type="entry name" value="Homeodomain-like"/>
    <property type="match status" value="1"/>
</dbReference>
<evidence type="ECO:0000256" key="1">
    <source>
        <dbReference type="ARBA" id="ARBA00023015"/>
    </source>
</evidence>
<evidence type="ECO:0000256" key="3">
    <source>
        <dbReference type="ARBA" id="ARBA00023163"/>
    </source>
</evidence>
<evidence type="ECO:0000259" key="4">
    <source>
        <dbReference type="PROSITE" id="PS01124"/>
    </source>
</evidence>
<keyword evidence="3" id="KW-0804">Transcription</keyword>
<gene>
    <name evidence="5" type="ORF">NM961_22455</name>
</gene>
<keyword evidence="1" id="KW-0805">Transcription regulation</keyword>
<dbReference type="SUPFAM" id="SSF46689">
    <property type="entry name" value="Homeodomain-like"/>
    <property type="match status" value="1"/>
</dbReference>
<dbReference type="Pfam" id="PF12625">
    <property type="entry name" value="Arabinose_bd"/>
    <property type="match status" value="1"/>
</dbReference>
<dbReference type="Proteomes" id="UP001165498">
    <property type="component" value="Unassembled WGS sequence"/>
</dbReference>
<feature type="domain" description="HTH araC/xylS-type" evidence="4">
    <location>
        <begin position="237"/>
        <end position="333"/>
    </location>
</feature>
<evidence type="ECO:0000313" key="5">
    <source>
        <dbReference type="EMBL" id="MCQ4167487.1"/>
    </source>
</evidence>
<proteinExistence type="predicted"/>
<name>A0ABT1QYY3_9GAMM</name>
<sequence length="335" mass="36791">MLDPRTVSNTYVRTVLAVLQARGVDTDRLLAQLGLEAATLDDPNGRSAPETVHRLWQHGLALTGDPLLGLAVAEAARPTTFRALGLAAMTSATLQAALALMLRYYRLVSESGTLEAQPLPGGDAAIVYTEQLQRLRLFPQQVEAIVGGILVMARGLAERPLVPVQVTLRHAPQGPLPAYRRLFGSEVQFNAGANQLRLPGAELTRRLPHSDPDLHRVHCQLLDQQLGALPRAGSISAYARQWLASRISGAMRVEDLAQALGMSLRALQRQLHQENQSWTALVDTARRDALQQLLRDGVPLQEAARRMRYHDASSLSRAARRWFGKTPGEWQRSDG</sequence>
<dbReference type="PROSITE" id="PS01124">
    <property type="entry name" value="HTH_ARAC_FAMILY_2"/>
    <property type="match status" value="1"/>
</dbReference>
<dbReference type="InterPro" id="IPR009057">
    <property type="entry name" value="Homeodomain-like_sf"/>
</dbReference>